<dbReference type="KEGG" id="eao:BD94_0427"/>
<protein>
    <recommendedName>
        <fullName evidence="3">Lipoprotein</fullName>
    </recommendedName>
</protein>
<organism evidence="1 2">
    <name type="scientific">Elizabethkingia anophelis NUHP1</name>
    <dbReference type="NCBI Taxonomy" id="1338011"/>
    <lineage>
        <taxon>Bacteria</taxon>
        <taxon>Pseudomonadati</taxon>
        <taxon>Bacteroidota</taxon>
        <taxon>Flavobacteriia</taxon>
        <taxon>Flavobacteriales</taxon>
        <taxon>Weeksellaceae</taxon>
        <taxon>Elizabethkingia</taxon>
    </lineage>
</organism>
<accession>A0A077E9J9</accession>
<evidence type="ECO:0000313" key="2">
    <source>
        <dbReference type="Proteomes" id="UP000028933"/>
    </source>
</evidence>
<evidence type="ECO:0008006" key="3">
    <source>
        <dbReference type="Google" id="ProtNLM"/>
    </source>
</evidence>
<reference evidence="1" key="2">
    <citation type="journal article" date="2015" name="Genome Biol. Evol.">
        <title>Complete Genome Sequence and Transcriptomic Analysis of the Novel Pathogen Elizabethkingia anophelis in Response to Oxidative Stress.</title>
        <authorList>
            <person name="Li Y."/>
            <person name="Liu Y."/>
            <person name="Chew S.C."/>
            <person name="Tay M."/>
            <person name="Salido M.M."/>
            <person name="Teo J."/>
            <person name="Lauro F.M."/>
            <person name="Givskov M."/>
            <person name="Yang L."/>
        </authorList>
    </citation>
    <scope>NUCLEOTIDE SEQUENCE</scope>
    <source>
        <strain evidence="1">NUHP1</strain>
    </source>
</reference>
<sequence length="247" mass="27791">MKTKQNLYSFLYILFFFIVFTSCSDDQREYYPDKKVMKVNIKGYIAKDSLQIKMGNTIVTTDDGNKKYFKNAVDKNVDAFAPSVFSLIDGKGKVLATKNYEGSTFNNNFKFFYDGTTLIDKIPDVPKPTTGNVGILLDFSERRISKTPLSDIEIYVFATRLGKTTDITRAKFNNDGQVYLDLAVPTQNTAFTIALVKPGTKISYVSTINSRINQNSVRDKGLMMLIQETGDSEITGIQGTELTQYLN</sequence>
<dbReference type="EMBL" id="CP007547">
    <property type="protein sequence ID" value="AIL44202.1"/>
    <property type="molecule type" value="Genomic_DNA"/>
</dbReference>
<gene>
    <name evidence="1" type="ORF">BD94_0427</name>
</gene>
<proteinExistence type="predicted"/>
<name>A0A077E9J9_9FLAO</name>
<dbReference type="PROSITE" id="PS51257">
    <property type="entry name" value="PROKAR_LIPOPROTEIN"/>
    <property type="match status" value="1"/>
</dbReference>
<dbReference type="eggNOG" id="ENOG50310Y7">
    <property type="taxonomic scope" value="Bacteria"/>
</dbReference>
<dbReference type="STRING" id="1338011.BD94_0427"/>
<dbReference type="RefSeq" id="WP_024564705.1">
    <property type="nucleotide sequence ID" value="NZ_CP007547.1"/>
</dbReference>
<dbReference type="AlphaFoldDB" id="A0A077E9J9"/>
<dbReference type="Proteomes" id="UP000028933">
    <property type="component" value="Chromosome"/>
</dbReference>
<dbReference type="HOGENOM" id="CLU_1123175_0_0_10"/>
<reference evidence="1" key="1">
    <citation type="journal article" date="2013" name="Lancet">
        <title>First case of E anophelis outbreak in an intensive-care unit.</title>
        <authorList>
            <person name="Teo J."/>
            <person name="Tan S.Y."/>
            <person name="Tay M."/>
            <person name="Ding Y."/>
            <person name="Kjelleberg S."/>
            <person name="Givskov M."/>
            <person name="Lin R.T."/>
            <person name="Yang L."/>
        </authorList>
    </citation>
    <scope>NUCLEOTIDE SEQUENCE [LARGE SCALE GENOMIC DNA]</scope>
    <source>
        <strain evidence="1">NUHP1</strain>
    </source>
</reference>
<evidence type="ECO:0000313" key="1">
    <source>
        <dbReference type="EMBL" id="AIL44202.1"/>
    </source>
</evidence>